<dbReference type="OrthoDB" id="74240at2759"/>
<dbReference type="PANTHER" id="PTHR13675:SF0">
    <property type="entry name" value="LYR MOTIF-CONTAINING PROTEIN 2"/>
    <property type="match status" value="1"/>
</dbReference>
<evidence type="ECO:0000256" key="1">
    <source>
        <dbReference type="ARBA" id="ARBA00004173"/>
    </source>
</evidence>
<dbReference type="RefSeq" id="XP_013264729.1">
    <property type="nucleotide sequence ID" value="XM_013409275.1"/>
</dbReference>
<gene>
    <name evidence="8" type="ORF">A1O9_00111</name>
</gene>
<comment type="caution">
    <text evidence="8">The sequence shown here is derived from an EMBL/GenBank/DDBJ whole genome shotgun (WGS) entry which is preliminary data.</text>
</comment>
<dbReference type="STRING" id="1182545.A0A072PPU8"/>
<evidence type="ECO:0000259" key="7">
    <source>
        <dbReference type="Pfam" id="PF05347"/>
    </source>
</evidence>
<organism evidence="8 9">
    <name type="scientific">Exophiala aquamarina CBS 119918</name>
    <dbReference type="NCBI Taxonomy" id="1182545"/>
    <lineage>
        <taxon>Eukaryota</taxon>
        <taxon>Fungi</taxon>
        <taxon>Dikarya</taxon>
        <taxon>Ascomycota</taxon>
        <taxon>Pezizomycotina</taxon>
        <taxon>Eurotiomycetes</taxon>
        <taxon>Chaetothyriomycetidae</taxon>
        <taxon>Chaetothyriales</taxon>
        <taxon>Herpotrichiellaceae</taxon>
        <taxon>Exophiala</taxon>
    </lineage>
</organism>
<evidence type="ECO:0000256" key="6">
    <source>
        <dbReference type="ARBA" id="ARBA00044735"/>
    </source>
</evidence>
<sequence>MRPGFRLLAESSASKTISSRLRNKPSPPSLEHFVQRQRVISLWRSILRSVYKIPKDRRGETVAYARNEFERNKSVKDIAQIRYLLSTGKTEFDAMRRYIDELAAR</sequence>
<keyword evidence="9" id="KW-1185">Reference proteome</keyword>
<dbReference type="AlphaFoldDB" id="A0A072PPU8"/>
<evidence type="ECO:0000313" key="9">
    <source>
        <dbReference type="Proteomes" id="UP000027920"/>
    </source>
</evidence>
<dbReference type="PANTHER" id="PTHR13675">
    <property type="entry name" value="LYR MOTIF-CONTAINING PROTEIN 2"/>
    <property type="match status" value="1"/>
</dbReference>
<dbReference type="Pfam" id="PF05347">
    <property type="entry name" value="Complex1_LYR"/>
    <property type="match status" value="1"/>
</dbReference>
<evidence type="ECO:0000313" key="8">
    <source>
        <dbReference type="EMBL" id="KEF62139.1"/>
    </source>
</evidence>
<feature type="domain" description="Complex 1 LYR protein" evidence="7">
    <location>
        <begin position="37"/>
        <end position="93"/>
    </location>
</feature>
<reference evidence="8 9" key="1">
    <citation type="submission" date="2013-03" db="EMBL/GenBank/DDBJ databases">
        <title>The Genome Sequence of Exophiala aquamarina CBS 119918.</title>
        <authorList>
            <consortium name="The Broad Institute Genomics Platform"/>
            <person name="Cuomo C."/>
            <person name="de Hoog S."/>
            <person name="Gorbushina A."/>
            <person name="Walker B."/>
            <person name="Young S.K."/>
            <person name="Zeng Q."/>
            <person name="Gargeya S."/>
            <person name="Fitzgerald M."/>
            <person name="Haas B."/>
            <person name="Abouelleil A."/>
            <person name="Allen A.W."/>
            <person name="Alvarado L."/>
            <person name="Arachchi H.M."/>
            <person name="Berlin A.M."/>
            <person name="Chapman S.B."/>
            <person name="Gainer-Dewar J."/>
            <person name="Goldberg J."/>
            <person name="Griggs A."/>
            <person name="Gujja S."/>
            <person name="Hansen M."/>
            <person name="Howarth C."/>
            <person name="Imamovic A."/>
            <person name="Ireland A."/>
            <person name="Larimer J."/>
            <person name="McCowan C."/>
            <person name="Murphy C."/>
            <person name="Pearson M."/>
            <person name="Poon T.W."/>
            <person name="Priest M."/>
            <person name="Roberts A."/>
            <person name="Saif S."/>
            <person name="Shea T."/>
            <person name="Sisk P."/>
            <person name="Sykes S."/>
            <person name="Wortman J."/>
            <person name="Nusbaum C."/>
            <person name="Birren B."/>
        </authorList>
    </citation>
    <scope>NUCLEOTIDE SEQUENCE [LARGE SCALE GENOMIC DNA]</scope>
    <source>
        <strain evidence="8 9">CBS 119918</strain>
    </source>
</reference>
<dbReference type="InterPro" id="IPR045293">
    <property type="entry name" value="Complex1_LYR_LYRM2"/>
</dbReference>
<accession>A0A072PPU8</accession>
<dbReference type="VEuPathDB" id="FungiDB:A1O9_00111"/>
<keyword evidence="4" id="KW-0496">Mitochondrion</keyword>
<evidence type="ECO:0000256" key="2">
    <source>
        <dbReference type="ARBA" id="ARBA00009508"/>
    </source>
</evidence>
<keyword evidence="3" id="KW-0809">Transit peptide</keyword>
<dbReference type="InterPro" id="IPR008011">
    <property type="entry name" value="Complex1_LYR_dom"/>
</dbReference>
<dbReference type="CDD" id="cd20262">
    <property type="entry name" value="Complex1_LYR_LYRM2"/>
    <property type="match status" value="1"/>
</dbReference>
<comment type="subcellular location">
    <subcellularLocation>
        <location evidence="1">Mitochondrion</location>
    </subcellularLocation>
</comment>
<proteinExistence type="inferred from homology"/>
<dbReference type="EMBL" id="AMGV01000001">
    <property type="protein sequence ID" value="KEF62139.1"/>
    <property type="molecule type" value="Genomic_DNA"/>
</dbReference>
<comment type="similarity">
    <text evidence="2">Belongs to the complex I LYR family.</text>
</comment>
<evidence type="ECO:0000256" key="3">
    <source>
        <dbReference type="ARBA" id="ARBA00022946"/>
    </source>
</evidence>
<evidence type="ECO:0000256" key="5">
    <source>
        <dbReference type="ARBA" id="ARBA00026235"/>
    </source>
</evidence>
<dbReference type="GO" id="GO:0005739">
    <property type="term" value="C:mitochondrion"/>
    <property type="evidence" value="ECO:0007669"/>
    <property type="project" value="UniProtKB-SubCell"/>
</dbReference>
<name>A0A072PPU8_9EURO</name>
<evidence type="ECO:0000256" key="4">
    <source>
        <dbReference type="ARBA" id="ARBA00023128"/>
    </source>
</evidence>
<comment type="function">
    <text evidence="6">Involved in efficient integration of the N-module into mitochondrial respiratory chain complex I.</text>
</comment>
<protein>
    <recommendedName>
        <fullName evidence="5">LYR motif-containing protein 2</fullName>
    </recommendedName>
</protein>
<dbReference type="Proteomes" id="UP000027920">
    <property type="component" value="Unassembled WGS sequence"/>
</dbReference>
<dbReference type="GeneID" id="25275063"/>
<dbReference type="HOGENOM" id="CLU_151409_0_1_1"/>